<organism evidence="5 6">
    <name type="scientific">Paraburkholderia panacisoli</name>
    <dbReference type="NCBI Taxonomy" id="2603818"/>
    <lineage>
        <taxon>Bacteria</taxon>
        <taxon>Pseudomonadati</taxon>
        <taxon>Pseudomonadota</taxon>
        <taxon>Betaproteobacteria</taxon>
        <taxon>Burkholderiales</taxon>
        <taxon>Burkholderiaceae</taxon>
        <taxon>Paraburkholderia</taxon>
    </lineage>
</organism>
<dbReference type="PROSITE" id="PS51900">
    <property type="entry name" value="CB"/>
    <property type="match status" value="1"/>
</dbReference>
<dbReference type="Gene3D" id="1.10.150.130">
    <property type="match status" value="1"/>
</dbReference>
<keyword evidence="1" id="KW-0229">DNA integration</keyword>
<dbReference type="GO" id="GO:0015074">
    <property type="term" value="P:DNA integration"/>
    <property type="evidence" value="ECO:0007669"/>
    <property type="project" value="UniProtKB-KW"/>
</dbReference>
<feature type="domain" description="Core-binding (CB)" evidence="4">
    <location>
        <begin position="1"/>
        <end position="47"/>
    </location>
</feature>
<evidence type="ECO:0000256" key="3">
    <source>
        <dbReference type="PROSITE-ProRule" id="PRU01248"/>
    </source>
</evidence>
<dbReference type="AlphaFoldDB" id="A0A5B0HI45"/>
<dbReference type="EMBL" id="VTUZ01000003">
    <property type="protein sequence ID" value="KAA1014553.1"/>
    <property type="molecule type" value="Genomic_DNA"/>
</dbReference>
<evidence type="ECO:0000259" key="4">
    <source>
        <dbReference type="PROSITE" id="PS51900"/>
    </source>
</evidence>
<sequence length="61" mass="7481">MAEGFLRRSKSVYRSTSAEYLEDERQRSAETRNVRLAAVRSFFRFLEYREHVRCRINFFLE</sequence>
<dbReference type="GO" id="GO:0003677">
    <property type="term" value="F:DNA binding"/>
    <property type="evidence" value="ECO:0007669"/>
    <property type="project" value="UniProtKB-UniRule"/>
</dbReference>
<evidence type="ECO:0000256" key="1">
    <source>
        <dbReference type="ARBA" id="ARBA00022908"/>
    </source>
</evidence>
<evidence type="ECO:0000313" key="6">
    <source>
        <dbReference type="Proteomes" id="UP000325273"/>
    </source>
</evidence>
<evidence type="ECO:0000256" key="2">
    <source>
        <dbReference type="ARBA" id="ARBA00023125"/>
    </source>
</evidence>
<evidence type="ECO:0000313" key="5">
    <source>
        <dbReference type="EMBL" id="KAA1014553.1"/>
    </source>
</evidence>
<reference evidence="5 6" key="1">
    <citation type="submission" date="2019-08" db="EMBL/GenBank/DDBJ databases">
        <title>Paraburkholderia sp. DCY113.</title>
        <authorList>
            <person name="Kang J."/>
        </authorList>
    </citation>
    <scope>NUCLEOTIDE SEQUENCE [LARGE SCALE GENOMIC DNA]</scope>
    <source>
        <strain evidence="5 6">DCY113</strain>
    </source>
</reference>
<dbReference type="Proteomes" id="UP000325273">
    <property type="component" value="Unassembled WGS sequence"/>
</dbReference>
<gene>
    <name evidence="5" type="ORF">FVF58_04990</name>
</gene>
<name>A0A5B0HI45_9BURK</name>
<keyword evidence="6" id="KW-1185">Reference proteome</keyword>
<dbReference type="InterPro" id="IPR044068">
    <property type="entry name" value="CB"/>
</dbReference>
<comment type="caution">
    <text evidence="5">The sequence shown here is derived from an EMBL/GenBank/DDBJ whole genome shotgun (WGS) entry which is preliminary data.</text>
</comment>
<protein>
    <recommendedName>
        <fullName evidence="4">Core-binding (CB) domain-containing protein</fullName>
    </recommendedName>
</protein>
<keyword evidence="2 3" id="KW-0238">DNA-binding</keyword>
<proteinExistence type="predicted"/>
<accession>A0A5B0HI45</accession>
<dbReference type="InterPro" id="IPR010998">
    <property type="entry name" value="Integrase_recombinase_N"/>
</dbReference>